<proteinExistence type="predicted"/>
<evidence type="ECO:0000256" key="9">
    <source>
        <dbReference type="ARBA" id="ARBA00023182"/>
    </source>
</evidence>
<dbReference type="Proteomes" id="UP000534107">
    <property type="component" value="Unassembled WGS sequence"/>
</dbReference>
<evidence type="ECO:0000256" key="3">
    <source>
        <dbReference type="ARBA" id="ARBA00022859"/>
    </source>
</evidence>
<feature type="non-terminal residue" evidence="12">
    <location>
        <position position="111"/>
    </location>
</feature>
<keyword evidence="2" id="KW-0812">Transmembrane</keyword>
<feature type="non-terminal residue" evidence="12">
    <location>
        <position position="1"/>
    </location>
</feature>
<feature type="domain" description="MHC class II beta chain N-terminal" evidence="11">
    <location>
        <begin position="28"/>
        <end position="102"/>
    </location>
</feature>
<keyword evidence="5" id="KW-1064">Adaptive immunity</keyword>
<evidence type="ECO:0000256" key="5">
    <source>
        <dbReference type="ARBA" id="ARBA00023130"/>
    </source>
</evidence>
<evidence type="ECO:0000256" key="6">
    <source>
        <dbReference type="ARBA" id="ARBA00023136"/>
    </source>
</evidence>
<gene>
    <name evidence="12" type="primary">Hb2l_7</name>
    <name evidence="12" type="ORF">BUCCAP_R07583</name>
</gene>
<dbReference type="InterPro" id="IPR050160">
    <property type="entry name" value="MHC/Immunoglobulin"/>
</dbReference>
<feature type="chain" id="PRO_5029869731" evidence="10">
    <location>
        <begin position="16"/>
        <end position="111"/>
    </location>
</feature>
<dbReference type="GO" id="GO:0002504">
    <property type="term" value="P:antigen processing and presentation of peptide or polysaccharide antigen via MHC class II"/>
    <property type="evidence" value="ECO:0007669"/>
    <property type="project" value="UniProtKB-KW"/>
</dbReference>
<evidence type="ECO:0000313" key="12">
    <source>
        <dbReference type="EMBL" id="NXH18114.1"/>
    </source>
</evidence>
<dbReference type="Pfam" id="PF00969">
    <property type="entry name" value="MHC_II_beta"/>
    <property type="match status" value="1"/>
</dbReference>
<dbReference type="OrthoDB" id="10043043at2759"/>
<keyword evidence="7" id="KW-1015">Disulfide bond</keyword>
<dbReference type="SUPFAM" id="SSF54452">
    <property type="entry name" value="MHC antigen-recognition domain"/>
    <property type="match status" value="1"/>
</dbReference>
<evidence type="ECO:0000256" key="7">
    <source>
        <dbReference type="ARBA" id="ARBA00023157"/>
    </source>
</evidence>
<dbReference type="InterPro" id="IPR011162">
    <property type="entry name" value="MHC_I/II-like_Ag-recog"/>
</dbReference>
<dbReference type="PANTHER" id="PTHR19944:SF99">
    <property type="entry name" value="HLA CLASS II HISTOCOMPATIBILITY ANTIGEN, DRB1 BETA CHAIN"/>
    <property type="match status" value="1"/>
</dbReference>
<keyword evidence="13" id="KW-1185">Reference proteome</keyword>
<evidence type="ECO:0000256" key="4">
    <source>
        <dbReference type="ARBA" id="ARBA00022989"/>
    </source>
</evidence>
<evidence type="ECO:0000256" key="1">
    <source>
        <dbReference type="ARBA" id="ARBA00004479"/>
    </source>
</evidence>
<keyword evidence="10" id="KW-0732">Signal</keyword>
<keyword evidence="8" id="KW-0325">Glycoprotein</keyword>
<evidence type="ECO:0000256" key="10">
    <source>
        <dbReference type="SAM" id="SignalP"/>
    </source>
</evidence>
<dbReference type="InterPro" id="IPR000353">
    <property type="entry name" value="MHC_II_b_N"/>
</dbReference>
<keyword evidence="9" id="KW-0491">MHC II</keyword>
<dbReference type="PANTHER" id="PTHR19944">
    <property type="entry name" value="MHC CLASS II-RELATED"/>
    <property type="match status" value="1"/>
</dbReference>
<evidence type="ECO:0000256" key="2">
    <source>
        <dbReference type="ARBA" id="ARBA00022692"/>
    </source>
</evidence>
<dbReference type="EMBL" id="VWZO01014390">
    <property type="protein sequence ID" value="NXH18114.1"/>
    <property type="molecule type" value="Genomic_DNA"/>
</dbReference>
<keyword evidence="6" id="KW-0472">Membrane</keyword>
<name>A0A7K9HZL3_9PICI</name>
<dbReference type="Gene3D" id="3.10.320.10">
    <property type="entry name" value="Class II Histocompatibility Antigen, M Beta Chain, Chain B, domain 1"/>
    <property type="match status" value="1"/>
</dbReference>
<dbReference type="FunFam" id="3.10.320.10:FF:000001">
    <property type="entry name" value="HLA class II histocompatibility antigen, DRB1-1 beta chain"/>
    <property type="match status" value="1"/>
</dbReference>
<feature type="signal peptide" evidence="10">
    <location>
        <begin position="1"/>
        <end position="15"/>
    </location>
</feature>
<dbReference type="InterPro" id="IPR014745">
    <property type="entry name" value="MHC_II_a/b_N"/>
</dbReference>
<comment type="subcellular location">
    <subcellularLocation>
        <location evidence="1">Membrane</location>
        <topology evidence="1">Single-pass type I membrane protein</topology>
    </subcellularLocation>
</comment>
<dbReference type="GO" id="GO:0002250">
    <property type="term" value="P:adaptive immune response"/>
    <property type="evidence" value="ECO:0007669"/>
    <property type="project" value="UniProtKB-KW"/>
</dbReference>
<dbReference type="AlphaFoldDB" id="A0A7K9HZL3"/>
<evidence type="ECO:0000313" key="13">
    <source>
        <dbReference type="Proteomes" id="UP000534107"/>
    </source>
</evidence>
<protein>
    <submittedName>
        <fullName evidence="12">HB2L protein</fullName>
    </submittedName>
</protein>
<accession>A0A7K9HZL3</accession>
<evidence type="ECO:0000256" key="8">
    <source>
        <dbReference type="ARBA" id="ARBA00023180"/>
    </source>
</evidence>
<comment type="caution">
    <text evidence="12">The sequence shown here is derived from an EMBL/GenBank/DDBJ whole genome shotgun (WGS) entry which is preliminary data.</text>
</comment>
<keyword evidence="4" id="KW-1133">Transmembrane helix</keyword>
<reference evidence="12 13" key="1">
    <citation type="submission" date="2019-09" db="EMBL/GenBank/DDBJ databases">
        <title>Bird 10,000 Genomes (B10K) Project - Family phase.</title>
        <authorList>
            <person name="Zhang G."/>
        </authorList>
    </citation>
    <scope>NUCLEOTIDE SEQUENCE [LARGE SCALE GENOMIC DNA]</scope>
    <source>
        <strain evidence="12">B10K-DU-001-16</strain>
        <tissue evidence="12">Muscle</tissue>
    </source>
</reference>
<evidence type="ECO:0000259" key="11">
    <source>
        <dbReference type="SMART" id="SM00921"/>
    </source>
</evidence>
<keyword evidence="3" id="KW-0391">Immunity</keyword>
<dbReference type="GO" id="GO:0042613">
    <property type="term" value="C:MHC class II protein complex"/>
    <property type="evidence" value="ECO:0007669"/>
    <property type="project" value="UniProtKB-KW"/>
</dbReference>
<organism evidence="12 13">
    <name type="scientific">Bucco capensis</name>
    <name type="common">collared puffbird</name>
    <dbReference type="NCBI Taxonomy" id="135168"/>
    <lineage>
        <taxon>Eukaryota</taxon>
        <taxon>Metazoa</taxon>
        <taxon>Chordata</taxon>
        <taxon>Craniata</taxon>
        <taxon>Vertebrata</taxon>
        <taxon>Euteleostomi</taxon>
        <taxon>Archelosauria</taxon>
        <taxon>Archosauria</taxon>
        <taxon>Dinosauria</taxon>
        <taxon>Saurischia</taxon>
        <taxon>Theropoda</taxon>
        <taxon>Coelurosauria</taxon>
        <taxon>Aves</taxon>
        <taxon>Neognathae</taxon>
        <taxon>Neoaves</taxon>
        <taxon>Telluraves</taxon>
        <taxon>Coraciimorphae</taxon>
        <taxon>Piciformes</taxon>
        <taxon>Bucconidae</taxon>
        <taxon>Bucco</taxon>
    </lineage>
</organism>
<dbReference type="SMART" id="SM00921">
    <property type="entry name" value="MHC_II_beta"/>
    <property type="match status" value="1"/>
</dbReference>
<sequence length="111" mass="12705">VLLALVLLGAQLGAGQETSGVFLFLYKSECHFLNGTERVRFLEKYIYNREQYAHFDSEVGLYVADTALGEISAKKWNSQADLLEDRRSRVDICCRQNYRVVTPVTVERRGE</sequence>